<evidence type="ECO:0000313" key="4">
    <source>
        <dbReference type="Proteomes" id="UP000485058"/>
    </source>
</evidence>
<feature type="region of interest" description="Disordered" evidence="1">
    <location>
        <begin position="30"/>
        <end position="178"/>
    </location>
</feature>
<feature type="compositionally biased region" description="Polar residues" evidence="1">
    <location>
        <begin position="50"/>
        <end position="61"/>
    </location>
</feature>
<proteinExistence type="predicted"/>
<protein>
    <submittedName>
        <fullName evidence="3">Uncharacterized protein</fullName>
    </submittedName>
</protein>
<feature type="chain" id="PRO_5025402622" evidence="2">
    <location>
        <begin position="20"/>
        <end position="178"/>
    </location>
</feature>
<feature type="signal peptide" evidence="2">
    <location>
        <begin position="1"/>
        <end position="19"/>
    </location>
</feature>
<dbReference type="AlphaFoldDB" id="A0A6A0AGD5"/>
<feature type="compositionally biased region" description="Low complexity" evidence="1">
    <location>
        <begin position="127"/>
        <end position="154"/>
    </location>
</feature>
<dbReference type="EMBL" id="BLLF01006154">
    <property type="protein sequence ID" value="GFH32010.1"/>
    <property type="molecule type" value="Genomic_DNA"/>
</dbReference>
<organism evidence="3 4">
    <name type="scientific">Haematococcus lacustris</name>
    <name type="common">Green alga</name>
    <name type="synonym">Haematococcus pluvialis</name>
    <dbReference type="NCBI Taxonomy" id="44745"/>
    <lineage>
        <taxon>Eukaryota</taxon>
        <taxon>Viridiplantae</taxon>
        <taxon>Chlorophyta</taxon>
        <taxon>core chlorophytes</taxon>
        <taxon>Chlorophyceae</taxon>
        <taxon>CS clade</taxon>
        <taxon>Chlamydomonadales</taxon>
        <taxon>Haematococcaceae</taxon>
        <taxon>Haematococcus</taxon>
    </lineage>
</organism>
<reference evidence="3 4" key="1">
    <citation type="submission" date="2020-02" db="EMBL/GenBank/DDBJ databases">
        <title>Draft genome sequence of Haematococcus lacustris strain NIES-144.</title>
        <authorList>
            <person name="Morimoto D."/>
            <person name="Nakagawa S."/>
            <person name="Yoshida T."/>
            <person name="Sawayama S."/>
        </authorList>
    </citation>
    <scope>NUCLEOTIDE SEQUENCE [LARGE SCALE GENOMIC DNA]</scope>
    <source>
        <strain evidence="3 4">NIES-144</strain>
    </source>
</reference>
<name>A0A6A0AGD5_HAELA</name>
<keyword evidence="4" id="KW-1185">Reference proteome</keyword>
<dbReference type="Proteomes" id="UP000485058">
    <property type="component" value="Unassembled WGS sequence"/>
</dbReference>
<evidence type="ECO:0000313" key="3">
    <source>
        <dbReference type="EMBL" id="GFH32010.1"/>
    </source>
</evidence>
<evidence type="ECO:0000256" key="2">
    <source>
        <dbReference type="SAM" id="SignalP"/>
    </source>
</evidence>
<accession>A0A6A0AGD5</accession>
<comment type="caution">
    <text evidence="3">The sequence shown here is derived from an EMBL/GenBank/DDBJ whole genome shotgun (WGS) entry which is preliminary data.</text>
</comment>
<evidence type="ECO:0000256" key="1">
    <source>
        <dbReference type="SAM" id="MobiDB-lite"/>
    </source>
</evidence>
<keyword evidence="2" id="KW-0732">Signal</keyword>
<gene>
    <name evidence="3" type="ORF">HaLaN_31156</name>
</gene>
<feature type="compositionally biased region" description="Low complexity" evidence="1">
    <location>
        <begin position="105"/>
        <end position="118"/>
    </location>
</feature>
<sequence>MGAIAALVLLAVTWPIAQGRLQDLEEFGSPAAADARPQSIANKDHLASRQAATKGSTQAVPSSIDDSEAVTVEQAGGKSKDGRTLLGDSYVPAHAPAHPSKGSNQASASASAQASSSAPAYTPAHPSKGSNQASASASAQASSSGDGKSKASAKAKADSKSKGGRLLLADKSGSSATA</sequence>